<keyword evidence="3 6" id="KW-0731">Sigma factor</keyword>
<evidence type="ECO:0000256" key="5">
    <source>
        <dbReference type="ARBA" id="ARBA00023163"/>
    </source>
</evidence>
<dbReference type="InterPro" id="IPR000838">
    <property type="entry name" value="RNA_pol_sigma70_ECF_CS"/>
</dbReference>
<dbReference type="InterPro" id="IPR013324">
    <property type="entry name" value="RNA_pol_sigma_r3/r4-like"/>
</dbReference>
<protein>
    <recommendedName>
        <fullName evidence="6">RNA polymerase sigma factor</fullName>
    </recommendedName>
</protein>
<dbReference type="AlphaFoldDB" id="A0A9D2DSD1"/>
<dbReference type="Proteomes" id="UP000824041">
    <property type="component" value="Unassembled WGS sequence"/>
</dbReference>
<gene>
    <name evidence="9" type="ORF">IAA21_06730</name>
</gene>
<dbReference type="InterPro" id="IPR014284">
    <property type="entry name" value="RNA_pol_sigma-70_dom"/>
</dbReference>
<dbReference type="InterPro" id="IPR036388">
    <property type="entry name" value="WH-like_DNA-bd_sf"/>
</dbReference>
<accession>A0A9D2DSD1</accession>
<dbReference type="GO" id="GO:0003677">
    <property type="term" value="F:DNA binding"/>
    <property type="evidence" value="ECO:0007669"/>
    <property type="project" value="UniProtKB-KW"/>
</dbReference>
<keyword evidence="5 6" id="KW-0804">Transcription</keyword>
<evidence type="ECO:0000259" key="8">
    <source>
        <dbReference type="Pfam" id="PF08281"/>
    </source>
</evidence>
<evidence type="ECO:0000259" key="7">
    <source>
        <dbReference type="Pfam" id="PF04542"/>
    </source>
</evidence>
<name>A0A9D2DSD1_9FIRM</name>
<comment type="similarity">
    <text evidence="1 6">Belongs to the sigma-70 factor family. ECF subfamily.</text>
</comment>
<dbReference type="SUPFAM" id="SSF88659">
    <property type="entry name" value="Sigma3 and sigma4 domains of RNA polymerase sigma factors"/>
    <property type="match status" value="1"/>
</dbReference>
<dbReference type="NCBIfam" id="TIGR02937">
    <property type="entry name" value="sigma70-ECF"/>
    <property type="match status" value="1"/>
</dbReference>
<dbReference type="InterPro" id="IPR013249">
    <property type="entry name" value="RNA_pol_sigma70_r4_t2"/>
</dbReference>
<keyword evidence="4 6" id="KW-0238">DNA-binding</keyword>
<dbReference type="Pfam" id="PF04542">
    <property type="entry name" value="Sigma70_r2"/>
    <property type="match status" value="1"/>
</dbReference>
<dbReference type="InterPro" id="IPR013325">
    <property type="entry name" value="RNA_pol_sigma_r2"/>
</dbReference>
<feature type="domain" description="RNA polymerase sigma factor 70 region 4 type 2" evidence="8">
    <location>
        <begin position="115"/>
        <end position="164"/>
    </location>
</feature>
<evidence type="ECO:0000256" key="2">
    <source>
        <dbReference type="ARBA" id="ARBA00023015"/>
    </source>
</evidence>
<dbReference type="GO" id="GO:0016987">
    <property type="term" value="F:sigma factor activity"/>
    <property type="evidence" value="ECO:0007669"/>
    <property type="project" value="UniProtKB-KW"/>
</dbReference>
<organism evidence="9 10">
    <name type="scientific">Candidatus Blautia faecigallinarum</name>
    <dbReference type="NCBI Taxonomy" id="2838488"/>
    <lineage>
        <taxon>Bacteria</taxon>
        <taxon>Bacillati</taxon>
        <taxon>Bacillota</taxon>
        <taxon>Clostridia</taxon>
        <taxon>Lachnospirales</taxon>
        <taxon>Lachnospiraceae</taxon>
        <taxon>Blautia</taxon>
    </lineage>
</organism>
<dbReference type="Pfam" id="PF08281">
    <property type="entry name" value="Sigma70_r4_2"/>
    <property type="match status" value="1"/>
</dbReference>
<evidence type="ECO:0000256" key="4">
    <source>
        <dbReference type="ARBA" id="ARBA00023125"/>
    </source>
</evidence>
<dbReference type="EMBL" id="DXBU01000091">
    <property type="protein sequence ID" value="HIZ22476.1"/>
    <property type="molecule type" value="Genomic_DNA"/>
</dbReference>
<evidence type="ECO:0000256" key="3">
    <source>
        <dbReference type="ARBA" id="ARBA00023082"/>
    </source>
</evidence>
<reference evidence="9" key="2">
    <citation type="submission" date="2021-04" db="EMBL/GenBank/DDBJ databases">
        <authorList>
            <person name="Gilroy R."/>
        </authorList>
    </citation>
    <scope>NUCLEOTIDE SEQUENCE</scope>
    <source>
        <strain evidence="9">14324</strain>
    </source>
</reference>
<evidence type="ECO:0000313" key="9">
    <source>
        <dbReference type="EMBL" id="HIZ22476.1"/>
    </source>
</evidence>
<dbReference type="InterPro" id="IPR007627">
    <property type="entry name" value="RNA_pol_sigma70_r2"/>
</dbReference>
<evidence type="ECO:0000313" key="10">
    <source>
        <dbReference type="Proteomes" id="UP000824041"/>
    </source>
</evidence>
<dbReference type="Gene3D" id="1.10.1740.10">
    <property type="match status" value="1"/>
</dbReference>
<sequence>MQKGDDNISQEEYLEYLISQYQDLIYSLCLKSVGNPFDAEDLTQEVFLSAYKNLSHFDGVYEKAWLCKIAVRKCLDFLKAAGRRTVPTEDLYFSRIPDLHPSPEDRFLLEDQNRQIYLLCQKLKSPYKEVATAHFCQQLSIGEIAERSGKKPKTIQTQLYRAKGMLRKMLEVNERRRDPNAS</sequence>
<dbReference type="PROSITE" id="PS01063">
    <property type="entry name" value="SIGMA70_ECF"/>
    <property type="match status" value="1"/>
</dbReference>
<evidence type="ECO:0000256" key="6">
    <source>
        <dbReference type="RuleBase" id="RU000716"/>
    </source>
</evidence>
<dbReference type="Gene3D" id="1.10.10.10">
    <property type="entry name" value="Winged helix-like DNA-binding domain superfamily/Winged helix DNA-binding domain"/>
    <property type="match status" value="1"/>
</dbReference>
<dbReference type="PANTHER" id="PTHR43133">
    <property type="entry name" value="RNA POLYMERASE ECF-TYPE SIGMA FACTO"/>
    <property type="match status" value="1"/>
</dbReference>
<feature type="domain" description="RNA polymerase sigma-70 region 2" evidence="7">
    <location>
        <begin position="17"/>
        <end position="83"/>
    </location>
</feature>
<dbReference type="PANTHER" id="PTHR43133:SF60">
    <property type="entry name" value="RNA POLYMERASE SIGMA FACTOR SIGV"/>
    <property type="match status" value="1"/>
</dbReference>
<dbReference type="GO" id="GO:0006352">
    <property type="term" value="P:DNA-templated transcription initiation"/>
    <property type="evidence" value="ECO:0007669"/>
    <property type="project" value="InterPro"/>
</dbReference>
<evidence type="ECO:0000256" key="1">
    <source>
        <dbReference type="ARBA" id="ARBA00010641"/>
    </source>
</evidence>
<reference evidence="9" key="1">
    <citation type="journal article" date="2021" name="PeerJ">
        <title>Extensive microbial diversity within the chicken gut microbiome revealed by metagenomics and culture.</title>
        <authorList>
            <person name="Gilroy R."/>
            <person name="Ravi A."/>
            <person name="Getino M."/>
            <person name="Pursley I."/>
            <person name="Horton D.L."/>
            <person name="Alikhan N.F."/>
            <person name="Baker D."/>
            <person name="Gharbi K."/>
            <person name="Hall N."/>
            <person name="Watson M."/>
            <person name="Adriaenssens E.M."/>
            <person name="Foster-Nyarko E."/>
            <person name="Jarju S."/>
            <person name="Secka A."/>
            <person name="Antonio M."/>
            <person name="Oren A."/>
            <person name="Chaudhuri R.R."/>
            <person name="La Ragione R."/>
            <person name="Hildebrand F."/>
            <person name="Pallen M.J."/>
        </authorList>
    </citation>
    <scope>NUCLEOTIDE SEQUENCE</scope>
    <source>
        <strain evidence="9">14324</strain>
    </source>
</reference>
<proteinExistence type="inferred from homology"/>
<keyword evidence="2 6" id="KW-0805">Transcription regulation</keyword>
<dbReference type="GO" id="GO:0006950">
    <property type="term" value="P:response to stress"/>
    <property type="evidence" value="ECO:0007669"/>
    <property type="project" value="UniProtKB-ARBA"/>
</dbReference>
<comment type="caution">
    <text evidence="9">The sequence shown here is derived from an EMBL/GenBank/DDBJ whole genome shotgun (WGS) entry which is preliminary data.</text>
</comment>
<dbReference type="InterPro" id="IPR039425">
    <property type="entry name" value="RNA_pol_sigma-70-like"/>
</dbReference>
<dbReference type="SUPFAM" id="SSF88946">
    <property type="entry name" value="Sigma2 domain of RNA polymerase sigma factors"/>
    <property type="match status" value="1"/>
</dbReference>